<dbReference type="InterPro" id="IPR013806">
    <property type="entry name" value="Kringle-like"/>
</dbReference>
<dbReference type="PROSITE" id="PS50923">
    <property type="entry name" value="SUSHI"/>
    <property type="match status" value="1"/>
</dbReference>
<dbReference type="InterPro" id="IPR050958">
    <property type="entry name" value="Cell_Adh-Cytoskel_Orgn"/>
</dbReference>
<keyword evidence="3" id="KW-0732">Signal</keyword>
<dbReference type="Pfam" id="PF00051">
    <property type="entry name" value="Kringle"/>
    <property type="match status" value="1"/>
</dbReference>
<dbReference type="Gene3D" id="2.40.20.10">
    <property type="entry name" value="Plasminogen Kringle 4"/>
    <property type="match status" value="1"/>
</dbReference>
<keyword evidence="5 7" id="KW-1015">Disulfide bond</keyword>
<dbReference type="SUPFAM" id="SSF48726">
    <property type="entry name" value="Immunoglobulin"/>
    <property type="match status" value="3"/>
</dbReference>
<evidence type="ECO:0000256" key="7">
    <source>
        <dbReference type="PROSITE-ProRule" id="PRU00076"/>
    </source>
</evidence>
<keyword evidence="10" id="KW-0812">Transmembrane</keyword>
<reference evidence="15" key="1">
    <citation type="submission" date="2021-03" db="EMBL/GenBank/DDBJ databases">
        <authorList>
            <person name="Bekaert M."/>
        </authorList>
    </citation>
    <scope>NUCLEOTIDE SEQUENCE</scope>
</reference>
<dbReference type="EMBL" id="CAJPWZ010002216">
    <property type="protein sequence ID" value="CAG2233686.1"/>
    <property type="molecule type" value="Genomic_DNA"/>
</dbReference>
<feature type="domain" description="Ig-like" evidence="13">
    <location>
        <begin position="84"/>
        <end position="179"/>
    </location>
</feature>
<proteinExistence type="predicted"/>
<feature type="domain" description="EGF-like" evidence="11">
    <location>
        <begin position="6"/>
        <end position="42"/>
    </location>
</feature>
<dbReference type="PANTHER" id="PTHR45080:SF8">
    <property type="entry name" value="IG-LIKE DOMAIN-CONTAINING PROTEIN"/>
    <property type="match status" value="1"/>
</dbReference>
<feature type="domain" description="Kringle" evidence="12">
    <location>
        <begin position="248"/>
        <end position="314"/>
    </location>
</feature>
<dbReference type="InterPro" id="IPR001881">
    <property type="entry name" value="EGF-like_Ca-bd_dom"/>
</dbReference>
<accession>A0A8S3TXZ8</accession>
<dbReference type="GO" id="GO:0007156">
    <property type="term" value="P:homophilic cell adhesion via plasma membrane adhesion molecules"/>
    <property type="evidence" value="ECO:0007669"/>
    <property type="project" value="TreeGrafter"/>
</dbReference>
<feature type="domain" description="EGF-like" evidence="11">
    <location>
        <begin position="44"/>
        <end position="81"/>
    </location>
</feature>
<evidence type="ECO:0000256" key="4">
    <source>
        <dbReference type="ARBA" id="ARBA00022737"/>
    </source>
</evidence>
<feature type="disulfide bond" evidence="7">
    <location>
        <begin position="71"/>
        <end position="80"/>
    </location>
</feature>
<dbReference type="InterPro" id="IPR000742">
    <property type="entry name" value="EGF"/>
</dbReference>
<dbReference type="PROSITE" id="PS50070">
    <property type="entry name" value="KRINGLE_2"/>
    <property type="match status" value="1"/>
</dbReference>
<dbReference type="Gene3D" id="2.10.25.10">
    <property type="entry name" value="Laminin"/>
    <property type="match status" value="3"/>
</dbReference>
<dbReference type="SMART" id="SM00179">
    <property type="entry name" value="EGF_CA"/>
    <property type="match status" value="3"/>
</dbReference>
<comment type="caution">
    <text evidence="15">The sequence shown here is derived from an EMBL/GenBank/DDBJ whole genome shotgun (WGS) entry which is preliminary data.</text>
</comment>
<feature type="domain" description="EGF-like" evidence="11">
    <location>
        <begin position="446"/>
        <end position="483"/>
    </location>
</feature>
<dbReference type="Gene3D" id="2.60.40.10">
    <property type="entry name" value="Immunoglobulins"/>
    <property type="match status" value="3"/>
</dbReference>
<name>A0A8S3TXZ8_MYTED</name>
<dbReference type="FunFam" id="2.10.25.10:FF:000255">
    <property type="entry name" value="Sushi, nidogen and EGF-like domains 1"/>
    <property type="match status" value="1"/>
</dbReference>
<dbReference type="AlphaFoldDB" id="A0A8S3TXZ8"/>
<keyword evidence="2 8" id="KW-0420">Kringle</keyword>
<dbReference type="Proteomes" id="UP000683360">
    <property type="component" value="Unassembled WGS sequence"/>
</dbReference>
<comment type="caution">
    <text evidence="7">Lacks conserved residue(s) required for the propagation of feature annotation.</text>
</comment>
<evidence type="ECO:0000256" key="10">
    <source>
        <dbReference type="SAM" id="Phobius"/>
    </source>
</evidence>
<evidence type="ECO:0000259" key="13">
    <source>
        <dbReference type="PROSITE" id="PS50835"/>
    </source>
</evidence>
<dbReference type="SUPFAM" id="SSF57440">
    <property type="entry name" value="Kringle-like"/>
    <property type="match status" value="1"/>
</dbReference>
<dbReference type="SMART" id="SM00130">
    <property type="entry name" value="KR"/>
    <property type="match status" value="1"/>
</dbReference>
<feature type="domain" description="Sushi" evidence="14">
    <location>
        <begin position="389"/>
        <end position="446"/>
    </location>
</feature>
<dbReference type="SMART" id="SM00409">
    <property type="entry name" value="IG"/>
    <property type="match status" value="2"/>
</dbReference>
<evidence type="ECO:0000259" key="14">
    <source>
        <dbReference type="PROSITE" id="PS50923"/>
    </source>
</evidence>
<keyword evidence="4" id="KW-0677">Repeat</keyword>
<dbReference type="InterPro" id="IPR013783">
    <property type="entry name" value="Ig-like_fold"/>
</dbReference>
<keyword evidence="10" id="KW-0472">Membrane</keyword>
<keyword evidence="10" id="KW-1133">Transmembrane helix</keyword>
<dbReference type="SUPFAM" id="SSF57196">
    <property type="entry name" value="EGF/Laminin"/>
    <property type="match status" value="3"/>
</dbReference>
<evidence type="ECO:0000259" key="12">
    <source>
        <dbReference type="PROSITE" id="PS50070"/>
    </source>
</evidence>
<evidence type="ECO:0000259" key="11">
    <source>
        <dbReference type="PROSITE" id="PS50026"/>
    </source>
</evidence>
<protein>
    <submittedName>
        <fullName evidence="15">NOTCH3</fullName>
    </submittedName>
</protein>
<dbReference type="PROSITE" id="PS50835">
    <property type="entry name" value="IG_LIKE"/>
    <property type="match status" value="2"/>
</dbReference>
<dbReference type="PROSITE" id="PS50026">
    <property type="entry name" value="EGF_3"/>
    <property type="match status" value="3"/>
</dbReference>
<dbReference type="Pfam" id="PF13927">
    <property type="entry name" value="Ig_3"/>
    <property type="match status" value="1"/>
</dbReference>
<organism evidence="15 16">
    <name type="scientific">Mytilus edulis</name>
    <name type="common">Blue mussel</name>
    <dbReference type="NCBI Taxonomy" id="6550"/>
    <lineage>
        <taxon>Eukaryota</taxon>
        <taxon>Metazoa</taxon>
        <taxon>Spiralia</taxon>
        <taxon>Lophotrochozoa</taxon>
        <taxon>Mollusca</taxon>
        <taxon>Bivalvia</taxon>
        <taxon>Autobranchia</taxon>
        <taxon>Pteriomorphia</taxon>
        <taxon>Mytilida</taxon>
        <taxon>Mytiloidea</taxon>
        <taxon>Mytilidae</taxon>
        <taxon>Mytilinae</taxon>
        <taxon>Mytilus</taxon>
    </lineage>
</organism>
<dbReference type="PROSITE" id="PS00022">
    <property type="entry name" value="EGF_1"/>
    <property type="match status" value="3"/>
</dbReference>
<dbReference type="CDD" id="cd00033">
    <property type="entry name" value="CCP"/>
    <property type="match status" value="1"/>
</dbReference>
<feature type="disulfide bond" evidence="9">
    <location>
        <begin position="417"/>
        <end position="444"/>
    </location>
</feature>
<dbReference type="InterPro" id="IPR000436">
    <property type="entry name" value="Sushi_SCR_CCP_dom"/>
</dbReference>
<evidence type="ECO:0000256" key="5">
    <source>
        <dbReference type="ARBA" id="ARBA00023157"/>
    </source>
</evidence>
<dbReference type="Pfam" id="PF07679">
    <property type="entry name" value="I-set"/>
    <property type="match status" value="1"/>
</dbReference>
<keyword evidence="1 7" id="KW-0245">EGF-like domain</keyword>
<evidence type="ECO:0000256" key="1">
    <source>
        <dbReference type="ARBA" id="ARBA00022536"/>
    </source>
</evidence>
<keyword evidence="9" id="KW-0768">Sushi</keyword>
<feature type="disulfide bond" evidence="7">
    <location>
        <begin position="473"/>
        <end position="482"/>
    </location>
</feature>
<dbReference type="SMART" id="SM00181">
    <property type="entry name" value="EGF"/>
    <property type="match status" value="3"/>
</dbReference>
<evidence type="ECO:0000313" key="16">
    <source>
        <dbReference type="Proteomes" id="UP000683360"/>
    </source>
</evidence>
<dbReference type="CDD" id="cd00054">
    <property type="entry name" value="EGF_CA"/>
    <property type="match status" value="3"/>
</dbReference>
<dbReference type="OrthoDB" id="6155375at2759"/>
<dbReference type="InterPro" id="IPR003599">
    <property type="entry name" value="Ig_sub"/>
</dbReference>
<gene>
    <name evidence="15" type="ORF">MEDL_46365</name>
</gene>
<evidence type="ECO:0000256" key="9">
    <source>
        <dbReference type="PROSITE-ProRule" id="PRU00302"/>
    </source>
</evidence>
<sequence length="635" mass="70630">MNYFESVDNCTSNPCLNGGTCALRTHGYTCACREGFYGINCQYDISKCFNTSCFNGGICKEKFNGNFHCICPRGYRGEYCEQGPAYKVAPQVILNDKMVIDEGSNISYIPCFAVGIPLPSIKWESIDVLGDVTIFKKTSMPSNARQVVDILCFVNVTMADSGLYMCTAKNAIGTDVKVIHIIVKVCTGVNYNAFPLTLSKGQSLTMFAHNALESGTLTCTAVNEFGDDKVSVAVIFKNHVTCYHKYDKGVTYNGTVNVTVDGSPCKNWKMYHSQYANYSEDNNYCRNPRPDTFNKTWCYTGDKYVVGLCNIPACEIRQMIFITTALSTYRDTERHAKDGSTYRFGIQMNVKTTAELLYMIVTTLVVLGAMLILQIFLGRDVNIPICGGAECPVFVDNLETLDRKTRYHYGESVILNCKSGYILIGQKLLTCLQSGQWNDTIPRCEDIRKCHYTTCRNRGICKEGLNGTHVCICPRGYTGESCEQEPNFKVPPQILLLNSKITIPEGTSNSSIPCFAEGIPLPSIKWESIDKTSLPSNARQVVDYLIFENVTMADSGLYMCTAKNDIGTDVKVLHLIVKAKPALLHTGPVIHAISTVKVDYYTDAKLVCNVTGFPKPTVTWKHGNVNIYLRKTFFI</sequence>
<dbReference type="InterPro" id="IPR000001">
    <property type="entry name" value="Kringle"/>
</dbReference>
<evidence type="ECO:0000256" key="3">
    <source>
        <dbReference type="ARBA" id="ARBA00022729"/>
    </source>
</evidence>
<evidence type="ECO:0000256" key="8">
    <source>
        <dbReference type="PROSITE-ProRule" id="PRU00121"/>
    </source>
</evidence>
<evidence type="ECO:0000256" key="6">
    <source>
        <dbReference type="ARBA" id="ARBA00023180"/>
    </source>
</evidence>
<dbReference type="InterPro" id="IPR035976">
    <property type="entry name" value="Sushi/SCR/CCP_sf"/>
</dbReference>
<feature type="domain" description="Ig-like" evidence="13">
    <location>
        <begin position="492"/>
        <end position="571"/>
    </location>
</feature>
<dbReference type="GO" id="GO:0005509">
    <property type="term" value="F:calcium ion binding"/>
    <property type="evidence" value="ECO:0007669"/>
    <property type="project" value="InterPro"/>
</dbReference>
<dbReference type="InterPro" id="IPR003598">
    <property type="entry name" value="Ig_sub2"/>
</dbReference>
<dbReference type="SMART" id="SM00408">
    <property type="entry name" value="IGc2"/>
    <property type="match status" value="2"/>
</dbReference>
<evidence type="ECO:0000313" key="15">
    <source>
        <dbReference type="EMBL" id="CAG2233686.1"/>
    </source>
</evidence>
<dbReference type="InterPro" id="IPR007110">
    <property type="entry name" value="Ig-like_dom"/>
</dbReference>
<dbReference type="InterPro" id="IPR036179">
    <property type="entry name" value="Ig-like_dom_sf"/>
</dbReference>
<dbReference type="InterPro" id="IPR013098">
    <property type="entry name" value="Ig_I-set"/>
</dbReference>
<dbReference type="GO" id="GO:0005886">
    <property type="term" value="C:plasma membrane"/>
    <property type="evidence" value="ECO:0007669"/>
    <property type="project" value="TreeGrafter"/>
</dbReference>
<evidence type="ECO:0000256" key="2">
    <source>
        <dbReference type="ARBA" id="ARBA00022572"/>
    </source>
</evidence>
<feature type="transmembrane region" description="Helical" evidence="10">
    <location>
        <begin position="356"/>
        <end position="377"/>
    </location>
</feature>
<keyword evidence="6" id="KW-0325">Glycoprotein</keyword>
<keyword evidence="16" id="KW-1185">Reference proteome</keyword>
<dbReference type="Pfam" id="PF00008">
    <property type="entry name" value="EGF"/>
    <property type="match status" value="3"/>
</dbReference>
<dbReference type="SUPFAM" id="SSF57535">
    <property type="entry name" value="Complement control module/SCR domain"/>
    <property type="match status" value="1"/>
</dbReference>
<dbReference type="Pfam" id="PF00084">
    <property type="entry name" value="Sushi"/>
    <property type="match status" value="1"/>
</dbReference>
<dbReference type="Gene3D" id="2.10.70.10">
    <property type="entry name" value="Complement Module, domain 1"/>
    <property type="match status" value="1"/>
</dbReference>
<dbReference type="PANTHER" id="PTHR45080">
    <property type="entry name" value="CONTACTIN 5"/>
    <property type="match status" value="1"/>
</dbReference>
<dbReference type="SMART" id="SM00032">
    <property type="entry name" value="CCP"/>
    <property type="match status" value="1"/>
</dbReference>
<dbReference type="PROSITE" id="PS01186">
    <property type="entry name" value="EGF_2"/>
    <property type="match status" value="3"/>
</dbReference>
<feature type="disulfide bond" evidence="7">
    <location>
        <begin position="32"/>
        <end position="41"/>
    </location>
</feature>
<dbReference type="InterPro" id="IPR038178">
    <property type="entry name" value="Kringle_sf"/>
</dbReference>